<dbReference type="PANTHER" id="PTHR11548">
    <property type="entry name" value="THYMIDYLATE SYNTHASE 1"/>
    <property type="match status" value="1"/>
</dbReference>
<reference evidence="6" key="1">
    <citation type="journal article" date="2020" name="Nature">
        <title>Giant virus diversity and host interactions through global metagenomics.</title>
        <authorList>
            <person name="Schulz F."/>
            <person name="Roux S."/>
            <person name="Paez-Espino D."/>
            <person name="Jungbluth S."/>
            <person name="Walsh D.A."/>
            <person name="Denef V.J."/>
            <person name="McMahon K.D."/>
            <person name="Konstantinidis K.T."/>
            <person name="Eloe-Fadrosh E.A."/>
            <person name="Kyrpides N.C."/>
            <person name="Woyke T."/>
        </authorList>
    </citation>
    <scope>NUCLEOTIDE SEQUENCE</scope>
    <source>
        <strain evidence="6">GVMAG-M-3300025860-12</strain>
    </source>
</reference>
<evidence type="ECO:0000313" key="6">
    <source>
        <dbReference type="EMBL" id="QHU00298.1"/>
    </source>
</evidence>
<dbReference type="AlphaFoldDB" id="A0A6C0J8G6"/>
<dbReference type="GO" id="GO:0006231">
    <property type="term" value="P:dTMP biosynthetic process"/>
    <property type="evidence" value="ECO:0007669"/>
    <property type="project" value="InterPro"/>
</dbReference>
<organism evidence="6">
    <name type="scientific">viral metagenome</name>
    <dbReference type="NCBI Taxonomy" id="1070528"/>
    <lineage>
        <taxon>unclassified sequences</taxon>
        <taxon>metagenomes</taxon>
        <taxon>organismal metagenomes</taxon>
    </lineage>
</organism>
<proteinExistence type="inferred from homology"/>
<feature type="domain" description="DHFR" evidence="5">
    <location>
        <begin position="1"/>
        <end position="173"/>
    </location>
</feature>
<dbReference type="InterPro" id="IPR024072">
    <property type="entry name" value="DHFR-like_dom_sf"/>
</dbReference>
<dbReference type="SUPFAM" id="SSF53597">
    <property type="entry name" value="Dihydrofolate reductase-like"/>
    <property type="match status" value="1"/>
</dbReference>
<dbReference type="PROSITE" id="PS00075">
    <property type="entry name" value="DHFR_1"/>
    <property type="match status" value="1"/>
</dbReference>
<dbReference type="InterPro" id="IPR001796">
    <property type="entry name" value="DHFR_dom"/>
</dbReference>
<dbReference type="PROSITE" id="PS51330">
    <property type="entry name" value="DHFR_2"/>
    <property type="match status" value="1"/>
</dbReference>
<dbReference type="GO" id="GO:0046654">
    <property type="term" value="P:tetrahydrofolate biosynthetic process"/>
    <property type="evidence" value="ECO:0007669"/>
    <property type="project" value="InterPro"/>
</dbReference>
<dbReference type="InterPro" id="IPR023451">
    <property type="entry name" value="Thymidate_synth/dCMP_Mease_dom"/>
</dbReference>
<dbReference type="GO" id="GO:0005829">
    <property type="term" value="C:cytosol"/>
    <property type="evidence" value="ECO:0007669"/>
    <property type="project" value="TreeGrafter"/>
</dbReference>
<keyword evidence="2" id="KW-0808">Transferase</keyword>
<evidence type="ECO:0000259" key="5">
    <source>
        <dbReference type="PROSITE" id="PS51330"/>
    </source>
</evidence>
<keyword evidence="1" id="KW-0489">Methyltransferase</keyword>
<dbReference type="GO" id="GO:0004146">
    <property type="term" value="F:dihydrofolate reductase activity"/>
    <property type="evidence" value="ECO:0007669"/>
    <property type="project" value="InterPro"/>
</dbReference>
<dbReference type="InterPro" id="IPR000398">
    <property type="entry name" value="Thymidylate_synthase"/>
</dbReference>
<dbReference type="PRINTS" id="PR00108">
    <property type="entry name" value="THYMDSNTHASE"/>
</dbReference>
<dbReference type="Pfam" id="PF00303">
    <property type="entry name" value="Thymidylat_synt"/>
    <property type="match status" value="1"/>
</dbReference>
<dbReference type="CDD" id="cd00351">
    <property type="entry name" value="TS_Pyrimidine_HMase"/>
    <property type="match status" value="1"/>
</dbReference>
<dbReference type="Pfam" id="PF00186">
    <property type="entry name" value="DHFR_1"/>
    <property type="match status" value="1"/>
</dbReference>
<dbReference type="Gene3D" id="3.30.572.10">
    <property type="entry name" value="Thymidylate synthase/dCMP hydroxymethylase domain"/>
    <property type="match status" value="1"/>
</dbReference>
<evidence type="ECO:0000256" key="4">
    <source>
        <dbReference type="ARBA" id="ARBA00023002"/>
    </source>
</evidence>
<keyword evidence="3" id="KW-0521">NADP</keyword>
<dbReference type="GO" id="GO:0004799">
    <property type="term" value="F:thymidylate synthase activity"/>
    <property type="evidence" value="ECO:0007669"/>
    <property type="project" value="InterPro"/>
</dbReference>
<dbReference type="Gene3D" id="3.40.430.10">
    <property type="entry name" value="Dihydrofolate Reductase, subunit A"/>
    <property type="match status" value="1"/>
</dbReference>
<protein>
    <recommendedName>
        <fullName evidence="5">DHFR domain-containing protein</fullName>
    </recommendedName>
</protein>
<dbReference type="SUPFAM" id="SSF55831">
    <property type="entry name" value="Thymidylate synthase/dCMP hydroxymethylase"/>
    <property type="match status" value="1"/>
</dbReference>
<keyword evidence="4" id="KW-0560">Oxidoreductase</keyword>
<evidence type="ECO:0000256" key="1">
    <source>
        <dbReference type="ARBA" id="ARBA00022603"/>
    </source>
</evidence>
<sequence length="451" mass="52439">MFNVILALDNNNGIGKNSSLPWYFSKDLRLFKTLTTNKVPFQKNIIIMGRITMETLPNKFLSDRINIVISTSENIINKNVKFVKSFNDALNLAYNVNGLHSENIWVIGGAQIYNLAFNHRDLNKIYCTRIDSTFDCDTFVKLPKHKILSFYQYDDINKNNQTFNKLKYITIKPYLNAENQYLNLLKDILNNGKKRMTRNGYTYSLFSKDLKFEVSDSFPLLTTKKMFWKGIVEELLFFVRGDTNTKKLEDKGIKIWKGNTTREFLDSLGLEYEEGEMGPMYGYQWRNFNSDNIDQLQNVINDINNNPSSRRILMTDYNPSQVSQGVLYPCHSLILQFYVEDDKLSVNMYQRSADIFLGLPFNIASTSLLLYMIAKITNKIPSMVTITLGDCHIYESHKEQCLEQLKRETFNQPNISIPELKTIKDIEDSSFEDYKLVNYNYHPAIKANMIA</sequence>
<dbReference type="InterPro" id="IPR017925">
    <property type="entry name" value="DHFR_CS"/>
</dbReference>
<dbReference type="EMBL" id="MN740325">
    <property type="protein sequence ID" value="QHU00298.1"/>
    <property type="molecule type" value="Genomic_DNA"/>
</dbReference>
<dbReference type="GO" id="GO:0032259">
    <property type="term" value="P:methylation"/>
    <property type="evidence" value="ECO:0007669"/>
    <property type="project" value="UniProtKB-KW"/>
</dbReference>
<dbReference type="HAMAP" id="MF_00008">
    <property type="entry name" value="Thymidy_synth_bact"/>
    <property type="match status" value="1"/>
</dbReference>
<evidence type="ECO:0000256" key="3">
    <source>
        <dbReference type="ARBA" id="ARBA00022857"/>
    </source>
</evidence>
<dbReference type="InterPro" id="IPR036926">
    <property type="entry name" value="Thymidate_synth/dCMP_Mease_sf"/>
</dbReference>
<dbReference type="CDD" id="cd00209">
    <property type="entry name" value="DHFR"/>
    <property type="match status" value="1"/>
</dbReference>
<dbReference type="NCBIfam" id="TIGR03284">
    <property type="entry name" value="thym_sym"/>
    <property type="match status" value="1"/>
</dbReference>
<dbReference type="InterPro" id="IPR045097">
    <property type="entry name" value="Thymidate_synth/dCMP_Mease"/>
</dbReference>
<accession>A0A6C0J8G6</accession>
<evidence type="ECO:0000256" key="2">
    <source>
        <dbReference type="ARBA" id="ARBA00022679"/>
    </source>
</evidence>
<name>A0A6C0J8G6_9ZZZZ</name>
<dbReference type="PANTHER" id="PTHR11548:SF1">
    <property type="entry name" value="THYMIDYLATE SYNTHASE 1"/>
    <property type="match status" value="1"/>
</dbReference>